<dbReference type="InterPro" id="IPR015797">
    <property type="entry name" value="NUDIX_hydrolase-like_dom_sf"/>
</dbReference>
<sequence>MELIDGLGKLKALVNTSLAYTKDVYDQERLEEMQTILRELVTTYSTNLTKTEIERYFTSDVGYVTPKVDIRAVVFNDQKELLLVQEKSDDTWALPGGWGDVGYSPGEIAQKETWEEAGITVAAKQLIKVVDKAKQDYPPSLEYVYKFFIFCEVVSGELKPGLETKDVGFFSEVESQQLTLSLPRNSLEDVQELFAFIREPWCRTSFD</sequence>
<proteinExistence type="inferred from homology"/>
<dbReference type="Pfam" id="PF12535">
    <property type="entry name" value="Nudix_N"/>
    <property type="match status" value="1"/>
</dbReference>
<protein>
    <submittedName>
        <fullName evidence="3">NUDIX hydrolase N-terminal domain-containing protein</fullName>
    </submittedName>
</protein>
<dbReference type="Gene3D" id="6.10.250.1120">
    <property type="match status" value="1"/>
</dbReference>
<dbReference type="InterPro" id="IPR059176">
    <property type="entry name" value="UDP-X_N"/>
</dbReference>
<gene>
    <name evidence="3" type="ORF">P7H43_10240</name>
</gene>
<dbReference type="RefSeq" id="WP_311835614.1">
    <property type="nucleotide sequence ID" value="NZ_JARQBJ010000004.1"/>
</dbReference>
<accession>A0AAW8TYT8</accession>
<evidence type="ECO:0000313" key="4">
    <source>
        <dbReference type="Proteomes" id="UP001256711"/>
    </source>
</evidence>
<dbReference type="InterPro" id="IPR000086">
    <property type="entry name" value="NUDIX_hydrolase_dom"/>
</dbReference>
<name>A0AAW8TYT8_9ENTE</name>
<keyword evidence="3" id="KW-0378">Hydrolase</keyword>
<comment type="similarity">
    <text evidence="1">Belongs to the Nudix hydrolase family.</text>
</comment>
<organism evidence="3 4">
    <name type="scientific">Enterococcus asini</name>
    <dbReference type="NCBI Taxonomy" id="57732"/>
    <lineage>
        <taxon>Bacteria</taxon>
        <taxon>Bacillati</taxon>
        <taxon>Bacillota</taxon>
        <taxon>Bacilli</taxon>
        <taxon>Lactobacillales</taxon>
        <taxon>Enterococcaceae</taxon>
        <taxon>Enterococcus</taxon>
    </lineage>
</organism>
<dbReference type="GO" id="GO:0016787">
    <property type="term" value="F:hydrolase activity"/>
    <property type="evidence" value="ECO:0007669"/>
    <property type="project" value="UniProtKB-KW"/>
</dbReference>
<evidence type="ECO:0000313" key="3">
    <source>
        <dbReference type="EMBL" id="MDT2810869.1"/>
    </source>
</evidence>
<dbReference type="Pfam" id="PF00293">
    <property type="entry name" value="NUDIX"/>
    <property type="match status" value="1"/>
</dbReference>
<dbReference type="SUPFAM" id="SSF55811">
    <property type="entry name" value="Nudix"/>
    <property type="match status" value="1"/>
</dbReference>
<dbReference type="AlphaFoldDB" id="A0AAW8TYT8"/>
<dbReference type="PROSITE" id="PS51462">
    <property type="entry name" value="NUDIX"/>
    <property type="match status" value="1"/>
</dbReference>
<dbReference type="PANTHER" id="PTHR43736">
    <property type="entry name" value="ADP-RIBOSE PYROPHOSPHATASE"/>
    <property type="match status" value="1"/>
</dbReference>
<dbReference type="PANTHER" id="PTHR43736:SF1">
    <property type="entry name" value="DIHYDRONEOPTERIN TRIPHOSPHATE DIPHOSPHATASE"/>
    <property type="match status" value="1"/>
</dbReference>
<evidence type="ECO:0000259" key="2">
    <source>
        <dbReference type="PROSITE" id="PS51462"/>
    </source>
</evidence>
<dbReference type="Gene3D" id="3.90.79.10">
    <property type="entry name" value="Nucleoside Triphosphate Pyrophosphohydrolase"/>
    <property type="match status" value="1"/>
</dbReference>
<dbReference type="Proteomes" id="UP001256711">
    <property type="component" value="Unassembled WGS sequence"/>
</dbReference>
<comment type="caution">
    <text evidence="3">The sequence shown here is derived from an EMBL/GenBank/DDBJ whole genome shotgun (WGS) entry which is preliminary data.</text>
</comment>
<feature type="domain" description="Nudix hydrolase" evidence="2">
    <location>
        <begin position="65"/>
        <end position="192"/>
    </location>
</feature>
<dbReference type="EMBL" id="JARQBJ010000004">
    <property type="protein sequence ID" value="MDT2810869.1"/>
    <property type="molecule type" value="Genomic_DNA"/>
</dbReference>
<reference evidence="3" key="1">
    <citation type="submission" date="2023-03" db="EMBL/GenBank/DDBJ databases">
        <authorList>
            <person name="Shen W."/>
            <person name="Cai J."/>
        </authorList>
    </citation>
    <scope>NUCLEOTIDE SEQUENCE</scope>
    <source>
        <strain evidence="3">B226-2</strain>
    </source>
</reference>
<evidence type="ECO:0000256" key="1">
    <source>
        <dbReference type="ARBA" id="ARBA00005582"/>
    </source>
</evidence>